<organism evidence="2 3">
    <name type="scientific">Klebsormidium nitens</name>
    <name type="common">Green alga</name>
    <name type="synonym">Ulothrix nitens</name>
    <dbReference type="NCBI Taxonomy" id="105231"/>
    <lineage>
        <taxon>Eukaryota</taxon>
        <taxon>Viridiplantae</taxon>
        <taxon>Streptophyta</taxon>
        <taxon>Klebsormidiophyceae</taxon>
        <taxon>Klebsormidiales</taxon>
        <taxon>Klebsormidiaceae</taxon>
        <taxon>Klebsormidium</taxon>
    </lineage>
</organism>
<keyword evidence="3" id="KW-1185">Reference proteome</keyword>
<dbReference type="PANTHER" id="PTHR35279:SF1">
    <property type="entry name" value="ARABINANASE_LEVANSUCRASE_INVERTASE"/>
    <property type="match status" value="1"/>
</dbReference>
<name>A0A1Y1HMA9_KLENI</name>
<feature type="region of interest" description="Disordered" evidence="1">
    <location>
        <begin position="83"/>
        <end position="117"/>
    </location>
</feature>
<dbReference type="PANTHER" id="PTHR35279">
    <property type="match status" value="1"/>
</dbReference>
<feature type="compositionally biased region" description="Low complexity" evidence="1">
    <location>
        <begin position="93"/>
        <end position="103"/>
    </location>
</feature>
<dbReference type="OrthoDB" id="3510at2759"/>
<dbReference type="AlphaFoldDB" id="A0A1Y1HMA9"/>
<dbReference type="Gene3D" id="2.115.10.20">
    <property type="entry name" value="Glycosyl hydrolase domain, family 43"/>
    <property type="match status" value="2"/>
</dbReference>
<proteinExistence type="predicted"/>
<evidence type="ECO:0000313" key="3">
    <source>
        <dbReference type="Proteomes" id="UP000054558"/>
    </source>
</evidence>
<evidence type="ECO:0008006" key="4">
    <source>
        <dbReference type="Google" id="ProtNLM"/>
    </source>
</evidence>
<accession>A0A1Y1HMA9</accession>
<gene>
    <name evidence="2" type="ORF">KFL_000370190</name>
</gene>
<sequence length="492" mass="53193">MANSTASAPLLHSSLAARACKSSPATSKTGFPVKCVVARHCANHFNVSAILRRSSKPLRFTQFATGTSPAHFANLFHTSPITPLSHKKPCTPPSASQSAVSQPLERRKPLPTGENAEGLIFPAGEAGAWDSHAVGGPVVRRYLSDNEERWCMWYHGRASSDEGKAMPLADPSFGSLGLATSSNGIHWSRGGEKVVTDQYGNGGTGMVMEPNQDWWTFDTRHVRVSDVQIMSSQVVRAQSGVYWLYYSGGDAEELPLPELLSMPGGSPPGTIVEGLRQRPGLAMSQDGKNWARIEGEHHSGALFDVGEEGEWDALFVGCPQVVFYVPQDLRMFYHSLDTNSNTFSIGLARSREGVRWQKLGRVLQPGDAPGAFDERGVAAPHVVPDPRGGGYFMAFEMVGGDGRRRIGVAKSKDGLGSWAKAEGVVFAPSDVTSVWDNHSVCRPCLVPMGGDRWRLYYVGYDGGGSAGIGMAESEEGVKGPYRRWRQTDLPSV</sequence>
<dbReference type="SUPFAM" id="SSF75005">
    <property type="entry name" value="Arabinanase/levansucrase/invertase"/>
    <property type="match status" value="2"/>
</dbReference>
<protein>
    <recommendedName>
        <fullName evidence="4">Arabinanase/levansucrase/invertase</fullName>
    </recommendedName>
</protein>
<evidence type="ECO:0000256" key="1">
    <source>
        <dbReference type="SAM" id="MobiDB-lite"/>
    </source>
</evidence>
<dbReference type="OMA" id="DWDSLFI"/>
<dbReference type="STRING" id="105231.A0A1Y1HMA9"/>
<reference evidence="2 3" key="1">
    <citation type="journal article" date="2014" name="Nat. Commun.">
        <title>Klebsormidium flaccidum genome reveals primary factors for plant terrestrial adaptation.</title>
        <authorList>
            <person name="Hori K."/>
            <person name="Maruyama F."/>
            <person name="Fujisawa T."/>
            <person name="Togashi T."/>
            <person name="Yamamoto N."/>
            <person name="Seo M."/>
            <person name="Sato S."/>
            <person name="Yamada T."/>
            <person name="Mori H."/>
            <person name="Tajima N."/>
            <person name="Moriyama T."/>
            <person name="Ikeuchi M."/>
            <person name="Watanabe M."/>
            <person name="Wada H."/>
            <person name="Kobayashi K."/>
            <person name="Saito M."/>
            <person name="Masuda T."/>
            <person name="Sasaki-Sekimoto Y."/>
            <person name="Mashiguchi K."/>
            <person name="Awai K."/>
            <person name="Shimojima M."/>
            <person name="Masuda S."/>
            <person name="Iwai M."/>
            <person name="Nobusawa T."/>
            <person name="Narise T."/>
            <person name="Kondo S."/>
            <person name="Saito H."/>
            <person name="Sato R."/>
            <person name="Murakawa M."/>
            <person name="Ihara Y."/>
            <person name="Oshima-Yamada Y."/>
            <person name="Ohtaka K."/>
            <person name="Satoh M."/>
            <person name="Sonobe K."/>
            <person name="Ishii M."/>
            <person name="Ohtani R."/>
            <person name="Kanamori-Sato M."/>
            <person name="Honoki R."/>
            <person name="Miyazaki D."/>
            <person name="Mochizuki H."/>
            <person name="Umetsu J."/>
            <person name="Higashi K."/>
            <person name="Shibata D."/>
            <person name="Kamiya Y."/>
            <person name="Sato N."/>
            <person name="Nakamura Y."/>
            <person name="Tabata S."/>
            <person name="Ida S."/>
            <person name="Kurokawa K."/>
            <person name="Ohta H."/>
        </authorList>
    </citation>
    <scope>NUCLEOTIDE SEQUENCE [LARGE SCALE GENOMIC DNA]</scope>
    <source>
        <strain evidence="2 3">NIES-2285</strain>
    </source>
</reference>
<dbReference type="InterPro" id="IPR023296">
    <property type="entry name" value="Glyco_hydro_beta-prop_sf"/>
</dbReference>
<dbReference type="Proteomes" id="UP000054558">
    <property type="component" value="Unassembled WGS sequence"/>
</dbReference>
<evidence type="ECO:0000313" key="2">
    <source>
        <dbReference type="EMBL" id="GAQ79745.1"/>
    </source>
</evidence>
<dbReference type="EMBL" id="DF236986">
    <property type="protein sequence ID" value="GAQ79745.1"/>
    <property type="molecule type" value="Genomic_DNA"/>
</dbReference>